<feature type="non-terminal residue" evidence="1">
    <location>
        <position position="737"/>
    </location>
</feature>
<evidence type="ECO:0000313" key="1">
    <source>
        <dbReference type="EMBL" id="KAJ1679048.1"/>
    </source>
</evidence>
<reference evidence="1" key="1">
    <citation type="submission" date="2022-06" db="EMBL/GenBank/DDBJ databases">
        <title>Phylogenomic reconstructions and comparative analyses of Kickxellomycotina fungi.</title>
        <authorList>
            <person name="Reynolds N.K."/>
            <person name="Stajich J.E."/>
            <person name="Barry K."/>
            <person name="Grigoriev I.V."/>
            <person name="Crous P."/>
            <person name="Smith M.E."/>
        </authorList>
    </citation>
    <scope>NUCLEOTIDE SEQUENCE</scope>
    <source>
        <strain evidence="1">RSA 2271</strain>
    </source>
</reference>
<protein>
    <submittedName>
        <fullName evidence="1">Uncharacterized protein</fullName>
    </submittedName>
</protein>
<evidence type="ECO:0000313" key="2">
    <source>
        <dbReference type="Proteomes" id="UP001145114"/>
    </source>
</evidence>
<keyword evidence="2" id="KW-1185">Reference proteome</keyword>
<dbReference type="EMBL" id="JAMZIH010000642">
    <property type="protein sequence ID" value="KAJ1679048.1"/>
    <property type="molecule type" value="Genomic_DNA"/>
</dbReference>
<sequence>MPPKDRESSPERKTPSPEHWRAKTKIGAFTPKAKRTKRQIATGADSSKSRAQAGPSTRTRRSRTGHSRAITERGGTAKEWADEHEREAKLVISEGCIRRDVDEVLRLLRPRNEDVTARTSRIAADIADQLDSLVLNSNEKGVEDMLPWIAPPSPHKAETTTTTKNKAKEEEKPKAAVFATERAMYPCIITFINFVAEKVQDSLPTADRRSRNSSPPPLPSSSSSPPIPTPTPTPTPPRLICACTDTDVKPEGSDGSTRIDVGLVEVSPDATLAELDKSPSYYELFAVIEAKRSVSGEDRAFEQLLVYTRQLYVLQHDRRFAWGVVVCGSHVRVCLLGPNEAVFASTVLDVATKPGRKTFVEFLVNCSFCDIDQLGLDPTMTYLEDIECWKIECPAEDGKDGPSYVYSDEVIVIAERLFGRHTRCFLGSLDMPTEGSELRHDVVVKDSWSHAADKRCDEVEFLKTIRGALSGKKDTDFEYPRLLCGGRVKILSTGALDNTDYLYRGLPITTTTTTGNDGGSGGPAPMWPSREHRRIVMQPVGRPLRLVKSVPELIIVLRDAMRCHSAILSECHILHRDISTRNILVVRPESGRVRGMLIDFDYAVGTEVSEGEVRTEMTGTPSFMSVLNLENSPGKRTVLDDWESLLYVICWLGTYGINEYTRRKEDGGGDDSKLKKLIIREWRYGSFDEIALKKRSHLDTHQAFRSNILAGFNPALKDHELLMDLAWELRATLIDRE</sequence>
<gene>
    <name evidence="1" type="ORF">EV182_002833</name>
</gene>
<accession>A0ACC1HR72</accession>
<comment type="caution">
    <text evidence="1">The sequence shown here is derived from an EMBL/GenBank/DDBJ whole genome shotgun (WGS) entry which is preliminary data.</text>
</comment>
<name>A0ACC1HR72_9FUNG</name>
<proteinExistence type="predicted"/>
<dbReference type="Proteomes" id="UP001145114">
    <property type="component" value="Unassembled WGS sequence"/>
</dbReference>
<organism evidence="1 2">
    <name type="scientific">Spiromyces aspiralis</name>
    <dbReference type="NCBI Taxonomy" id="68401"/>
    <lineage>
        <taxon>Eukaryota</taxon>
        <taxon>Fungi</taxon>
        <taxon>Fungi incertae sedis</taxon>
        <taxon>Zoopagomycota</taxon>
        <taxon>Kickxellomycotina</taxon>
        <taxon>Kickxellomycetes</taxon>
        <taxon>Kickxellales</taxon>
        <taxon>Kickxellaceae</taxon>
        <taxon>Spiromyces</taxon>
    </lineage>
</organism>